<sequence length="94" mass="10827">MRELELPVHLELPPSSDIVQTPEDFNLLKSSNFRRYEVLREILTTLGLSCDMKQVPALTPLYLLSAAEQIFGTVTFVLRSAILWQLRSEFQFTL</sequence>
<organism evidence="1 2">
    <name type="scientific">Saguinus oedipus</name>
    <name type="common">Cotton-top tamarin</name>
    <name type="synonym">Oedipomidas oedipus</name>
    <dbReference type="NCBI Taxonomy" id="9490"/>
    <lineage>
        <taxon>Eukaryota</taxon>
        <taxon>Metazoa</taxon>
        <taxon>Chordata</taxon>
        <taxon>Craniata</taxon>
        <taxon>Vertebrata</taxon>
        <taxon>Euteleostomi</taxon>
        <taxon>Mammalia</taxon>
        <taxon>Eutheria</taxon>
        <taxon>Euarchontoglires</taxon>
        <taxon>Primates</taxon>
        <taxon>Haplorrhini</taxon>
        <taxon>Platyrrhini</taxon>
        <taxon>Cebidae</taxon>
        <taxon>Callitrichinae</taxon>
        <taxon>Saguinus</taxon>
    </lineage>
</organism>
<gene>
    <name evidence="1" type="ORF">P7K49_032280</name>
</gene>
<accession>A0ABQ9TXT9</accession>
<protein>
    <submittedName>
        <fullName evidence="1">Uncharacterized protein</fullName>
    </submittedName>
</protein>
<name>A0ABQ9TXT9_SAGOE</name>
<evidence type="ECO:0000313" key="1">
    <source>
        <dbReference type="EMBL" id="KAK2089614.1"/>
    </source>
</evidence>
<keyword evidence="2" id="KW-1185">Reference proteome</keyword>
<dbReference type="EMBL" id="JASSZA010000018">
    <property type="protein sequence ID" value="KAK2089614.1"/>
    <property type="molecule type" value="Genomic_DNA"/>
</dbReference>
<reference evidence="1 2" key="1">
    <citation type="submission" date="2023-05" db="EMBL/GenBank/DDBJ databases">
        <title>B98-5 Cell Line De Novo Hybrid Assembly: An Optical Mapping Approach.</title>
        <authorList>
            <person name="Kananen K."/>
            <person name="Auerbach J.A."/>
            <person name="Kautto E."/>
            <person name="Blachly J.S."/>
        </authorList>
    </citation>
    <scope>NUCLEOTIDE SEQUENCE [LARGE SCALE GENOMIC DNA]</scope>
    <source>
        <strain evidence="1">B95-8</strain>
        <tissue evidence="1">Cell line</tissue>
    </source>
</reference>
<proteinExistence type="predicted"/>
<evidence type="ECO:0000313" key="2">
    <source>
        <dbReference type="Proteomes" id="UP001266305"/>
    </source>
</evidence>
<dbReference type="Proteomes" id="UP001266305">
    <property type="component" value="Unassembled WGS sequence"/>
</dbReference>
<comment type="caution">
    <text evidence="1">The sequence shown here is derived from an EMBL/GenBank/DDBJ whole genome shotgun (WGS) entry which is preliminary data.</text>
</comment>